<dbReference type="GO" id="GO:0071555">
    <property type="term" value="P:cell wall organization"/>
    <property type="evidence" value="ECO:0007669"/>
    <property type="project" value="UniProtKB-KW"/>
</dbReference>
<evidence type="ECO:0000256" key="10">
    <source>
        <dbReference type="ARBA" id="ARBA00023316"/>
    </source>
</evidence>
<comment type="subcellular location">
    <subcellularLocation>
        <location evidence="1">Secreted</location>
        <location evidence="1">Cell wall</location>
    </subcellularLocation>
</comment>
<keyword evidence="5" id="KW-0964">Secreted</keyword>
<dbReference type="Proteomes" id="UP001345219">
    <property type="component" value="Chromosome 10"/>
</dbReference>
<evidence type="ECO:0000256" key="14">
    <source>
        <dbReference type="SAM" id="SignalP"/>
    </source>
</evidence>
<proteinExistence type="inferred from homology"/>
<evidence type="ECO:0000256" key="4">
    <source>
        <dbReference type="ARBA" id="ARBA00022512"/>
    </source>
</evidence>
<dbReference type="PROSITE" id="PS00502">
    <property type="entry name" value="POLYGALACTURONASE"/>
    <property type="match status" value="1"/>
</dbReference>
<dbReference type="InterPro" id="IPR000743">
    <property type="entry name" value="Glyco_hydro_28"/>
</dbReference>
<keyword evidence="9 13" id="KW-0326">Glycosidase</keyword>
<evidence type="ECO:0000256" key="2">
    <source>
        <dbReference type="ARBA" id="ARBA00008834"/>
    </source>
</evidence>
<reference evidence="15 16" key="1">
    <citation type="journal article" date="2023" name="Hortic Res">
        <title>Pangenome of water caltrop reveals structural variations and asymmetric subgenome divergence after allopolyploidization.</title>
        <authorList>
            <person name="Zhang X."/>
            <person name="Chen Y."/>
            <person name="Wang L."/>
            <person name="Yuan Y."/>
            <person name="Fang M."/>
            <person name="Shi L."/>
            <person name="Lu R."/>
            <person name="Comes H.P."/>
            <person name="Ma Y."/>
            <person name="Chen Y."/>
            <person name="Huang G."/>
            <person name="Zhou Y."/>
            <person name="Zheng Z."/>
            <person name="Qiu Y."/>
        </authorList>
    </citation>
    <scope>NUCLEOTIDE SEQUENCE [LARGE SCALE GENOMIC DNA]</scope>
    <source>
        <tissue evidence="15">Roots</tissue>
    </source>
</reference>
<feature type="active site" evidence="12">
    <location>
        <position position="277"/>
    </location>
</feature>
<evidence type="ECO:0000256" key="7">
    <source>
        <dbReference type="ARBA" id="ARBA00022737"/>
    </source>
</evidence>
<dbReference type="Pfam" id="PF00295">
    <property type="entry name" value="Glyco_hydro_28"/>
    <property type="match status" value="1"/>
</dbReference>
<comment type="catalytic activity">
    <reaction evidence="11">
        <text>(1,4-alpha-D-galacturonosyl)n+m + H2O = (1,4-alpha-D-galacturonosyl)n + (1,4-alpha-D-galacturonosyl)m.</text>
        <dbReference type="EC" id="3.2.1.15"/>
    </reaction>
</comment>
<dbReference type="SMART" id="SM00710">
    <property type="entry name" value="PbH1"/>
    <property type="match status" value="5"/>
</dbReference>
<evidence type="ECO:0000256" key="8">
    <source>
        <dbReference type="ARBA" id="ARBA00022801"/>
    </source>
</evidence>
<dbReference type="Gene3D" id="2.160.20.10">
    <property type="entry name" value="Single-stranded right-handed beta-helix, Pectin lyase-like"/>
    <property type="match status" value="1"/>
</dbReference>
<comment type="caution">
    <text evidence="15">The sequence shown here is derived from an EMBL/GenBank/DDBJ whole genome shotgun (WGS) entry which is preliminary data.</text>
</comment>
<accession>A0AAN7JK14</accession>
<dbReference type="GO" id="GO:0004650">
    <property type="term" value="F:polygalacturonase activity"/>
    <property type="evidence" value="ECO:0007669"/>
    <property type="project" value="UniProtKB-EC"/>
</dbReference>
<dbReference type="InterPro" id="IPR006626">
    <property type="entry name" value="PbH1"/>
</dbReference>
<dbReference type="PANTHER" id="PTHR31375">
    <property type="match status" value="1"/>
</dbReference>
<feature type="chain" id="PRO_5043010597" description="endo-polygalacturonase" evidence="14">
    <location>
        <begin position="34"/>
        <end position="453"/>
    </location>
</feature>
<gene>
    <name evidence="15" type="ORF">SAY87_012285</name>
</gene>
<dbReference type="SUPFAM" id="SSF51126">
    <property type="entry name" value="Pectin lyase-like"/>
    <property type="match status" value="1"/>
</dbReference>
<evidence type="ECO:0000313" key="16">
    <source>
        <dbReference type="Proteomes" id="UP001345219"/>
    </source>
</evidence>
<evidence type="ECO:0000256" key="3">
    <source>
        <dbReference type="ARBA" id="ARBA00012736"/>
    </source>
</evidence>
<keyword evidence="16" id="KW-1185">Reference proteome</keyword>
<evidence type="ECO:0000256" key="12">
    <source>
        <dbReference type="PROSITE-ProRule" id="PRU10052"/>
    </source>
</evidence>
<evidence type="ECO:0000313" key="15">
    <source>
        <dbReference type="EMBL" id="KAK4745973.1"/>
    </source>
</evidence>
<keyword evidence="8 13" id="KW-0378">Hydrolase</keyword>
<keyword evidence="6 14" id="KW-0732">Signal</keyword>
<evidence type="ECO:0000256" key="6">
    <source>
        <dbReference type="ARBA" id="ARBA00022729"/>
    </source>
</evidence>
<keyword evidence="7" id="KW-0677">Repeat</keyword>
<feature type="signal peptide" evidence="14">
    <location>
        <begin position="1"/>
        <end position="33"/>
    </location>
</feature>
<evidence type="ECO:0000256" key="11">
    <source>
        <dbReference type="ARBA" id="ARBA00034074"/>
    </source>
</evidence>
<comment type="similarity">
    <text evidence="2 13">Belongs to the glycosyl hydrolase 28 family.</text>
</comment>
<keyword evidence="10" id="KW-0961">Cell wall biogenesis/degradation</keyword>
<dbReference type="InterPro" id="IPR012334">
    <property type="entry name" value="Pectin_lyas_fold"/>
</dbReference>
<dbReference type="EC" id="3.2.1.15" evidence="3"/>
<dbReference type="EMBL" id="JAXIOK010000021">
    <property type="protein sequence ID" value="KAK4745973.1"/>
    <property type="molecule type" value="Genomic_DNA"/>
</dbReference>
<dbReference type="InterPro" id="IPR011050">
    <property type="entry name" value="Pectin_lyase_fold/virulence"/>
</dbReference>
<evidence type="ECO:0000256" key="5">
    <source>
        <dbReference type="ARBA" id="ARBA00022525"/>
    </source>
</evidence>
<dbReference type="FunFam" id="2.160.20.10:FF:000032">
    <property type="entry name" value="Pectin lyase-like superfamily protein"/>
    <property type="match status" value="1"/>
</dbReference>
<evidence type="ECO:0000256" key="1">
    <source>
        <dbReference type="ARBA" id="ARBA00004191"/>
    </source>
</evidence>
<evidence type="ECO:0000256" key="9">
    <source>
        <dbReference type="ARBA" id="ARBA00023295"/>
    </source>
</evidence>
<organism evidence="15 16">
    <name type="scientific">Trapa incisa</name>
    <dbReference type="NCBI Taxonomy" id="236973"/>
    <lineage>
        <taxon>Eukaryota</taxon>
        <taxon>Viridiplantae</taxon>
        <taxon>Streptophyta</taxon>
        <taxon>Embryophyta</taxon>
        <taxon>Tracheophyta</taxon>
        <taxon>Spermatophyta</taxon>
        <taxon>Magnoliopsida</taxon>
        <taxon>eudicotyledons</taxon>
        <taxon>Gunneridae</taxon>
        <taxon>Pentapetalae</taxon>
        <taxon>rosids</taxon>
        <taxon>malvids</taxon>
        <taxon>Myrtales</taxon>
        <taxon>Lythraceae</taxon>
        <taxon>Trapa</taxon>
    </lineage>
</organism>
<evidence type="ECO:0000256" key="13">
    <source>
        <dbReference type="RuleBase" id="RU361169"/>
    </source>
</evidence>
<name>A0AAN7JK14_9MYRT</name>
<protein>
    <recommendedName>
        <fullName evidence="3">endo-polygalacturonase</fullName>
        <ecNumber evidence="3">3.2.1.15</ecNumber>
    </recommendedName>
</protein>
<dbReference type="GO" id="GO:0005975">
    <property type="term" value="P:carbohydrate metabolic process"/>
    <property type="evidence" value="ECO:0007669"/>
    <property type="project" value="InterPro"/>
</dbReference>
<keyword evidence="4" id="KW-0134">Cell wall</keyword>
<dbReference type="AlphaFoldDB" id="A0AAN7JK14"/>
<sequence>MRSWRSSRPHTAGLYFLLCTLTLLYSSPRIVLARKFDPLIQLVHSLPTRNRHVPKRVFLIDDHGAAGDGSRDDTKAFKRIWKTACSLKVPSKIIIPAGKTYLLSPVDLSGPCRSKVILQISGSLVAPEDPELWDGLNPHKWLYFHGISHLTIEGEGFVNGMGHKWWAQSCKINSTNPCQPAPTAITFHRCKNLRIQNLTIIDSQHMHVAFTNCLRVKVSNLRVIAPEISPNTDGVHISASQSVMIEDTFIRTGDDCISIVSNSSRVTIRNIVCGPGHGISIGSLGKWNSWSDIRNVTIDGAILSNTTNGVRIKTWQGGSGYASNIIFKNVMMENVSNPIIINQYYCDSFLPCPNQTNSVKVNNVAFMHIKGTSATETAIRFACSDDSPCKDLYLEDVELLPLKGWSTRSLCWQAYGSSVGHVYPLPCFSEEDNNGFISQKIDTRLTASSLGQG</sequence>